<sequence>MLPKTATARNMLAIVAAGVATTVATAGVLLFLSYRAVEERSISEMVNAAEASAGKVETYFAQVKALSWNMRSALYAMKATDAPSRETMNGIFDRLMADNPFALGVSTGWEPDAFDGKDAHYVNQPGHDATGRYIPYFVRNEGKVEMVALVDYDKPGPGDYYQVPKATGKDLLTEPYSYVIGGKNVLMTSFMVPLAFDGAFKGVTGVDIALDALATDMAKLKPLGEGYVALLSQGGSIVSYPDAAVLGKTLTDSGLDTAAWQALIANPEKAMEITDANGLTSVAVAVPVPLVPGTTWYTVVAVPKSVLFANLSALAVTSIIVIAIATGLMIAIGWLLAARFRKRLETVIVATSEIAQGRTDVDLSESERKDEIGEMARSLAVLRDATLAKVRLESEAEQNRALSEDERRQRAEEAAERERQTRIAVEALAEGLQKLADGDMTHRIEHAFAGSLDQVRHDFNASVEKLQSALRSVGSNANAIQAGSAEIRSASDDLAKRTEQQAASVEETAAALEEITTSLKDATKRAEDAGQLVERTRLGAEKSGEVVRRAVSAMSGIENSSREISNIIGVIDEIAFQTNLLALNAGVEAARAGEAGKGFAVVAQEVRELAQRSANAAKEIKALITKSGEQVHLGVALVGETGSALTEIVDQVQEIDQNVAAIVRSAREQSTGLNEISAAVNSIDQGTQKNAAMVEEQTAASHALATEAAALNSLIAQFRLGTGTIARPVVASAAEHRPAASGARALGNTLARAFGGGQAASANAAAQDWQEF</sequence>
<dbReference type="RefSeq" id="WP_064331033.1">
    <property type="nucleotide sequence ID" value="NZ_BAABEI010000012.1"/>
</dbReference>
<protein>
    <submittedName>
        <fullName evidence="10">Methyl-accepting chemotaxis sensory transducer with Cache sensor</fullName>
    </submittedName>
</protein>
<dbReference type="Pfam" id="PF00672">
    <property type="entry name" value="HAMP"/>
    <property type="match status" value="2"/>
</dbReference>
<dbReference type="PANTHER" id="PTHR43531">
    <property type="entry name" value="PROTEIN ICFG"/>
    <property type="match status" value="1"/>
</dbReference>
<dbReference type="PANTHER" id="PTHR43531:SF11">
    <property type="entry name" value="METHYL-ACCEPTING CHEMOTAXIS PROTEIN 3"/>
    <property type="match status" value="1"/>
</dbReference>
<dbReference type="GO" id="GO:0007165">
    <property type="term" value="P:signal transduction"/>
    <property type="evidence" value="ECO:0007669"/>
    <property type="project" value="UniProtKB-KW"/>
</dbReference>
<feature type="transmembrane region" description="Helical" evidence="7">
    <location>
        <begin position="313"/>
        <end position="337"/>
    </location>
</feature>
<dbReference type="PROSITE" id="PS50885">
    <property type="entry name" value="HAMP"/>
    <property type="match status" value="2"/>
</dbReference>
<reference evidence="10 11" key="1">
    <citation type="submission" date="2019-03" db="EMBL/GenBank/DDBJ databases">
        <title>Genomic Encyclopedia of Type Strains, Phase IV (KMG-IV): sequencing the most valuable type-strain genomes for metagenomic binning, comparative biology and taxonomic classification.</title>
        <authorList>
            <person name="Goeker M."/>
        </authorList>
    </citation>
    <scope>NUCLEOTIDE SEQUENCE [LARGE SCALE GENOMIC DNA]</scope>
    <source>
        <strain evidence="10 11">DSM 18401</strain>
    </source>
</reference>
<dbReference type="GO" id="GO:0006935">
    <property type="term" value="P:chemotaxis"/>
    <property type="evidence" value="ECO:0007669"/>
    <property type="project" value="UniProtKB-KW"/>
</dbReference>
<feature type="transmembrane region" description="Helical" evidence="7">
    <location>
        <begin position="12"/>
        <end position="34"/>
    </location>
</feature>
<dbReference type="Pfam" id="PF00015">
    <property type="entry name" value="MCPsignal"/>
    <property type="match status" value="1"/>
</dbReference>
<dbReference type="InterPro" id="IPR003660">
    <property type="entry name" value="HAMP_dom"/>
</dbReference>
<evidence type="ECO:0000259" key="9">
    <source>
        <dbReference type="PROSITE" id="PS50885"/>
    </source>
</evidence>
<evidence type="ECO:0000313" key="10">
    <source>
        <dbReference type="EMBL" id="TCN39408.1"/>
    </source>
</evidence>
<keyword evidence="2" id="KW-0145">Chemotaxis</keyword>
<organism evidence="10 11">
    <name type="scientific">Shinella granuli</name>
    <dbReference type="NCBI Taxonomy" id="323621"/>
    <lineage>
        <taxon>Bacteria</taxon>
        <taxon>Pseudomonadati</taxon>
        <taxon>Pseudomonadota</taxon>
        <taxon>Alphaproteobacteria</taxon>
        <taxon>Hyphomicrobiales</taxon>
        <taxon>Rhizobiaceae</taxon>
        <taxon>Shinella</taxon>
    </lineage>
</organism>
<keyword evidence="5" id="KW-0175">Coiled coil</keyword>
<evidence type="ECO:0000256" key="4">
    <source>
        <dbReference type="PROSITE-ProRule" id="PRU00284"/>
    </source>
</evidence>
<dbReference type="SUPFAM" id="SSF158472">
    <property type="entry name" value="HAMP domain-like"/>
    <property type="match status" value="1"/>
</dbReference>
<evidence type="ECO:0000256" key="3">
    <source>
        <dbReference type="ARBA" id="ARBA00029447"/>
    </source>
</evidence>
<dbReference type="SMART" id="SM00304">
    <property type="entry name" value="HAMP"/>
    <property type="match status" value="2"/>
</dbReference>
<dbReference type="InterPro" id="IPR004090">
    <property type="entry name" value="Chemotax_Me-accpt_rcpt"/>
</dbReference>
<dbReference type="GO" id="GO:0016020">
    <property type="term" value="C:membrane"/>
    <property type="evidence" value="ECO:0007669"/>
    <property type="project" value="UniProtKB-SubCell"/>
</dbReference>
<dbReference type="SMART" id="SM00283">
    <property type="entry name" value="MA"/>
    <property type="match status" value="1"/>
</dbReference>
<feature type="domain" description="HAMP" evidence="9">
    <location>
        <begin position="419"/>
        <end position="471"/>
    </location>
</feature>
<feature type="domain" description="HAMP" evidence="9">
    <location>
        <begin position="338"/>
        <end position="391"/>
    </location>
</feature>
<keyword evidence="4" id="KW-0807">Transducer</keyword>
<evidence type="ECO:0000259" key="8">
    <source>
        <dbReference type="PROSITE" id="PS50111"/>
    </source>
</evidence>
<accession>A0A4R2CF05</accession>
<dbReference type="InterPro" id="IPR004089">
    <property type="entry name" value="MCPsignal_dom"/>
</dbReference>
<comment type="similarity">
    <text evidence="3">Belongs to the methyl-accepting chemotaxis (MCP) protein family.</text>
</comment>
<dbReference type="CDD" id="cd11386">
    <property type="entry name" value="MCP_signal"/>
    <property type="match status" value="1"/>
</dbReference>
<keyword evidence="7" id="KW-1133">Transmembrane helix</keyword>
<keyword evidence="7" id="KW-0472">Membrane</keyword>
<feature type="domain" description="Methyl-accepting transducer" evidence="8">
    <location>
        <begin position="476"/>
        <end position="705"/>
    </location>
</feature>
<dbReference type="PRINTS" id="PR00260">
    <property type="entry name" value="CHEMTRNSDUCR"/>
</dbReference>
<dbReference type="Gene3D" id="3.30.450.20">
    <property type="entry name" value="PAS domain"/>
    <property type="match status" value="2"/>
</dbReference>
<evidence type="ECO:0000256" key="1">
    <source>
        <dbReference type="ARBA" id="ARBA00004370"/>
    </source>
</evidence>
<dbReference type="SUPFAM" id="SSF58104">
    <property type="entry name" value="Methyl-accepting chemotaxis protein (MCP) signaling domain"/>
    <property type="match status" value="1"/>
</dbReference>
<dbReference type="Proteomes" id="UP000295351">
    <property type="component" value="Unassembled WGS sequence"/>
</dbReference>
<comment type="caution">
    <text evidence="10">The sequence shown here is derived from an EMBL/GenBank/DDBJ whole genome shotgun (WGS) entry which is preliminary data.</text>
</comment>
<feature type="region of interest" description="Disordered" evidence="6">
    <location>
        <begin position="398"/>
        <end position="418"/>
    </location>
</feature>
<evidence type="ECO:0000256" key="7">
    <source>
        <dbReference type="SAM" id="Phobius"/>
    </source>
</evidence>
<evidence type="ECO:0000256" key="2">
    <source>
        <dbReference type="ARBA" id="ARBA00022500"/>
    </source>
</evidence>
<comment type="subcellular location">
    <subcellularLocation>
        <location evidence="1">Membrane</location>
    </subcellularLocation>
</comment>
<dbReference type="PROSITE" id="PS50111">
    <property type="entry name" value="CHEMOTAXIS_TRANSDUC_2"/>
    <property type="match status" value="1"/>
</dbReference>
<dbReference type="GO" id="GO:0004888">
    <property type="term" value="F:transmembrane signaling receptor activity"/>
    <property type="evidence" value="ECO:0007669"/>
    <property type="project" value="InterPro"/>
</dbReference>
<feature type="coiled-coil region" evidence="5">
    <location>
        <begin position="495"/>
        <end position="525"/>
    </location>
</feature>
<dbReference type="CDD" id="cd06225">
    <property type="entry name" value="HAMP"/>
    <property type="match status" value="1"/>
</dbReference>
<name>A0A4R2CF05_SHIGR</name>
<dbReference type="Gene3D" id="6.10.340.10">
    <property type="match status" value="1"/>
</dbReference>
<keyword evidence="7" id="KW-0812">Transmembrane</keyword>
<dbReference type="InterPro" id="IPR051310">
    <property type="entry name" value="MCP_chemotaxis"/>
</dbReference>
<evidence type="ECO:0000256" key="6">
    <source>
        <dbReference type="SAM" id="MobiDB-lite"/>
    </source>
</evidence>
<dbReference type="EMBL" id="SLVX01000017">
    <property type="protein sequence ID" value="TCN39408.1"/>
    <property type="molecule type" value="Genomic_DNA"/>
</dbReference>
<keyword evidence="11" id="KW-1185">Reference proteome</keyword>
<proteinExistence type="inferred from homology"/>
<evidence type="ECO:0000256" key="5">
    <source>
        <dbReference type="SAM" id="Coils"/>
    </source>
</evidence>
<dbReference type="Pfam" id="PF22673">
    <property type="entry name" value="MCP-like_PDC_1"/>
    <property type="match status" value="1"/>
</dbReference>
<evidence type="ECO:0000313" key="11">
    <source>
        <dbReference type="Proteomes" id="UP000295351"/>
    </source>
</evidence>
<dbReference type="CDD" id="cd12913">
    <property type="entry name" value="PDC1_MCP_like"/>
    <property type="match status" value="1"/>
</dbReference>
<dbReference type="Gene3D" id="1.10.287.950">
    <property type="entry name" value="Methyl-accepting chemotaxis protein"/>
    <property type="match status" value="1"/>
</dbReference>
<dbReference type="AlphaFoldDB" id="A0A4R2CF05"/>
<dbReference type="FunFam" id="1.10.287.950:FF:000001">
    <property type="entry name" value="Methyl-accepting chemotaxis sensory transducer"/>
    <property type="match status" value="1"/>
</dbReference>
<gene>
    <name evidence="10" type="ORF">EV665_11736</name>
</gene>